<dbReference type="AlphaFoldDB" id="W6NFL1"/>
<dbReference type="EMBL" id="CBXI010000012">
    <property type="protein sequence ID" value="CDL90862.1"/>
    <property type="molecule type" value="Genomic_DNA"/>
</dbReference>
<evidence type="ECO:0000313" key="4">
    <source>
        <dbReference type="EMBL" id="CDL90862.1"/>
    </source>
</evidence>
<dbReference type="GeneID" id="29418292"/>
<comment type="caution">
    <text evidence="4">The sequence shown here is derived from an EMBL/GenBank/DDBJ whole genome shotgun (WGS) entry which is preliminary data.</text>
</comment>
<gene>
    <name evidence="4" type="ORF">CTDIVETGP_0932</name>
</gene>
<proteinExistence type="inferred from homology"/>
<evidence type="ECO:0000256" key="1">
    <source>
        <dbReference type="ARBA" id="ARBA00009670"/>
    </source>
</evidence>
<dbReference type="GO" id="GO:0004497">
    <property type="term" value="F:monooxygenase activity"/>
    <property type="evidence" value="ECO:0007669"/>
    <property type="project" value="UniProtKB-KW"/>
</dbReference>
<feature type="domain" description="ABC1 atypical kinase-like" evidence="3">
    <location>
        <begin position="70"/>
        <end position="312"/>
    </location>
</feature>
<accession>W6NFL1</accession>
<organism evidence="4 5">
    <name type="scientific">Clostridium tyrobutyricum DIVETGP</name>
    <dbReference type="NCBI Taxonomy" id="1408889"/>
    <lineage>
        <taxon>Bacteria</taxon>
        <taxon>Bacillati</taxon>
        <taxon>Bacillota</taxon>
        <taxon>Clostridia</taxon>
        <taxon>Eubacteriales</taxon>
        <taxon>Clostridiaceae</taxon>
        <taxon>Clostridium</taxon>
    </lineage>
</organism>
<dbReference type="Pfam" id="PF03109">
    <property type="entry name" value="ABC1"/>
    <property type="match status" value="1"/>
</dbReference>
<dbReference type="OrthoDB" id="9795390at2"/>
<keyword evidence="2" id="KW-0812">Transmembrane</keyword>
<dbReference type="PANTHER" id="PTHR10566:SF113">
    <property type="entry name" value="PROTEIN ACTIVITY OF BC1 COMPLEX KINASE 7, CHLOROPLASTIC"/>
    <property type="match status" value="1"/>
</dbReference>
<comment type="similarity">
    <text evidence="1">Belongs to the protein kinase superfamily. ADCK protein kinase family.</text>
</comment>
<dbReference type="PANTHER" id="PTHR10566">
    <property type="entry name" value="CHAPERONE-ACTIVITY OF BC1 COMPLEX CABC1 -RELATED"/>
    <property type="match status" value="1"/>
</dbReference>
<dbReference type="SUPFAM" id="SSF56112">
    <property type="entry name" value="Protein kinase-like (PK-like)"/>
    <property type="match status" value="1"/>
</dbReference>
<name>W6NFL1_CLOTY</name>
<keyword evidence="4" id="KW-0560">Oxidoreductase</keyword>
<dbReference type="InterPro" id="IPR004147">
    <property type="entry name" value="ABC1_dom"/>
</dbReference>
<keyword evidence="4" id="KW-0830">Ubiquinone</keyword>
<evidence type="ECO:0000259" key="3">
    <source>
        <dbReference type="Pfam" id="PF03109"/>
    </source>
</evidence>
<feature type="transmembrane region" description="Helical" evidence="2">
    <location>
        <begin position="498"/>
        <end position="524"/>
    </location>
</feature>
<feature type="transmembrane region" description="Helical" evidence="2">
    <location>
        <begin position="473"/>
        <end position="492"/>
    </location>
</feature>
<keyword evidence="2" id="KW-1133">Transmembrane helix</keyword>
<dbReference type="InterPro" id="IPR011009">
    <property type="entry name" value="Kinase-like_dom_sf"/>
</dbReference>
<evidence type="ECO:0000256" key="2">
    <source>
        <dbReference type="SAM" id="Phobius"/>
    </source>
</evidence>
<keyword evidence="2" id="KW-0472">Membrane</keyword>
<reference evidence="4 5" key="1">
    <citation type="journal article" date="2015" name="Genome Announc.">
        <title>Draft Genome Sequence of Clostridium tyrobutyricum Strain DIVETGP, Isolated from Cow's Milk for Grana Padano Production.</title>
        <authorList>
            <person name="Soggiu A."/>
            <person name="Piras C."/>
            <person name="Gaiarsa S."/>
            <person name="Sassera D."/>
            <person name="Roncada P."/>
            <person name="Bendixen E."/>
            <person name="Brasca M."/>
            <person name="Bonizzi L."/>
        </authorList>
    </citation>
    <scope>NUCLEOTIDE SEQUENCE [LARGE SCALE GENOMIC DNA]</scope>
    <source>
        <strain evidence="4 5">DIVETGP</strain>
    </source>
</reference>
<evidence type="ECO:0000313" key="5">
    <source>
        <dbReference type="Proteomes" id="UP000019482"/>
    </source>
</evidence>
<keyword evidence="4" id="KW-0503">Monooxygenase</keyword>
<dbReference type="CDD" id="cd05121">
    <property type="entry name" value="ABC1_ADCK3-like"/>
    <property type="match status" value="1"/>
</dbReference>
<keyword evidence="5" id="KW-1185">Reference proteome</keyword>
<dbReference type="Proteomes" id="UP000019482">
    <property type="component" value="Unassembled WGS sequence"/>
</dbReference>
<sequence>MPKNSSARFREIVKVLGKYGFKFIRSRGKHSPENLRKAFEELGPTFIKIGQILSSRPDILPVQYVKELSKLQDDVPPEKFDDINKVFFSDFNKNIEDCFLHFEKIPFASASVAQVYSATLKDGRDVVVKIQRPYIKQKMDTDISILYKIIKLAKNKFKNSIVDPEEALDELKFSTTQELNFNLEAKNMIKFKTLNKNVAFCHVPYIIKDLSKNKVITMEKIDGFKINDLGKLKLYNYDLDDLGKKLAISFFKQVFTDGFFHADPHPGNLLIQKNKICFIDFGMVGNISSSLKLSLNEIIISIVYKDLDKLVSVIMSIGIKKGLVDKNQLYEDIDNLLSNYLGTSLENIKISVLIGEVFNCAKNNNITLPKDFILLVKSLIIVEGLVTEISPQIQILDIAVPFVKNSSKTYLLDSINLDDILMNSYNFTKNSIKLPTKFIELIDGILNGRAKIQLKFNKIENSIKQLNKMTNRLSIALISCSMLISSSLILNSNIGPKIYNISLLGSIGMFISLFISLILIISIIKSDKI</sequence>
<dbReference type="RefSeq" id="WP_017752412.1">
    <property type="nucleotide sequence ID" value="NZ_CBXI010000012.1"/>
</dbReference>
<dbReference type="InterPro" id="IPR050154">
    <property type="entry name" value="UbiB_kinase"/>
</dbReference>
<protein>
    <submittedName>
        <fullName evidence="4">Ubiquinone biosynthesis monooxygenase UbiB</fullName>
    </submittedName>
</protein>